<dbReference type="EMBL" id="KK120785">
    <property type="protein sequence ID" value="KFM79029.1"/>
    <property type="molecule type" value="Genomic_DNA"/>
</dbReference>
<feature type="non-terminal residue" evidence="1">
    <location>
        <position position="96"/>
    </location>
</feature>
<dbReference type="STRING" id="407821.A0A087UNU0"/>
<dbReference type="AlphaFoldDB" id="A0A087UNU0"/>
<proteinExistence type="predicted"/>
<name>A0A087UNU0_STEMI</name>
<evidence type="ECO:0000313" key="1">
    <source>
        <dbReference type="EMBL" id="KFM79029.1"/>
    </source>
</evidence>
<accession>A0A087UNU0</accession>
<protein>
    <submittedName>
        <fullName evidence="1">Gamma-soluble NSF attachment protein</fullName>
    </submittedName>
</protein>
<dbReference type="Proteomes" id="UP000054359">
    <property type="component" value="Unassembled WGS sequence"/>
</dbReference>
<sequence length="96" mass="11075">MEYHLSTENTRAAGRLIVAQVLVHLMREDFVAADKIFKEGYNYCERDECNTLMDILEGYDQGDAEQLNKALNSPFIKHMDVEFARMARSLQVSETE</sequence>
<organism evidence="1 2">
    <name type="scientific">Stegodyphus mimosarum</name>
    <name type="common">African social velvet spider</name>
    <dbReference type="NCBI Taxonomy" id="407821"/>
    <lineage>
        <taxon>Eukaryota</taxon>
        <taxon>Metazoa</taxon>
        <taxon>Ecdysozoa</taxon>
        <taxon>Arthropoda</taxon>
        <taxon>Chelicerata</taxon>
        <taxon>Arachnida</taxon>
        <taxon>Araneae</taxon>
        <taxon>Araneomorphae</taxon>
        <taxon>Entelegynae</taxon>
        <taxon>Eresoidea</taxon>
        <taxon>Eresidae</taxon>
        <taxon>Stegodyphus</taxon>
    </lineage>
</organism>
<evidence type="ECO:0000313" key="2">
    <source>
        <dbReference type="Proteomes" id="UP000054359"/>
    </source>
</evidence>
<reference evidence="1 2" key="1">
    <citation type="submission" date="2013-11" db="EMBL/GenBank/DDBJ databases">
        <title>Genome sequencing of Stegodyphus mimosarum.</title>
        <authorList>
            <person name="Bechsgaard J."/>
        </authorList>
    </citation>
    <scope>NUCLEOTIDE SEQUENCE [LARGE SCALE GENOMIC DNA]</scope>
</reference>
<dbReference type="Gene3D" id="1.25.40.10">
    <property type="entry name" value="Tetratricopeptide repeat domain"/>
    <property type="match status" value="1"/>
</dbReference>
<keyword evidence="2" id="KW-1185">Reference proteome</keyword>
<dbReference type="OrthoDB" id="26569at2759"/>
<dbReference type="InterPro" id="IPR011990">
    <property type="entry name" value="TPR-like_helical_dom_sf"/>
</dbReference>
<gene>
    <name evidence="1" type="ORF">X975_20690</name>
</gene>